<comment type="subcellular location">
    <subcellularLocation>
        <location evidence="1">Cell membrane</location>
    </subcellularLocation>
</comment>
<proteinExistence type="inferred from homology"/>
<dbReference type="Pfam" id="PF00631">
    <property type="entry name" value="G-gamma"/>
    <property type="match status" value="1"/>
</dbReference>
<dbReference type="SMART" id="SM00224">
    <property type="entry name" value="GGL"/>
    <property type="match status" value="1"/>
</dbReference>
<keyword evidence="4" id="KW-0472">Membrane</keyword>
<comment type="similarity">
    <text evidence="2">Belongs to the G protein gamma family.</text>
</comment>
<dbReference type="GO" id="GO:0031681">
    <property type="term" value="F:G-protein beta-subunit binding"/>
    <property type="evidence" value="ECO:0007669"/>
    <property type="project" value="InterPro"/>
</dbReference>
<dbReference type="Proteomes" id="UP000014760">
    <property type="component" value="Unassembled WGS sequence"/>
</dbReference>
<name>R7UGG7_CAPTE</name>
<dbReference type="PANTHER" id="PTHR13809">
    <property type="entry name" value="GUANINE NUCLEOTIDE-BINDING PROTEIN GAMMA SUBUNIT"/>
    <property type="match status" value="1"/>
</dbReference>
<keyword evidence="5" id="KW-0807">Transducer</keyword>
<reference evidence="8 10" key="2">
    <citation type="journal article" date="2013" name="Nature">
        <title>Insights into bilaterian evolution from three spiralian genomes.</title>
        <authorList>
            <person name="Simakov O."/>
            <person name="Marletaz F."/>
            <person name="Cho S.J."/>
            <person name="Edsinger-Gonzales E."/>
            <person name="Havlak P."/>
            <person name="Hellsten U."/>
            <person name="Kuo D.H."/>
            <person name="Larsson T."/>
            <person name="Lv J."/>
            <person name="Arendt D."/>
            <person name="Savage R."/>
            <person name="Osoegawa K."/>
            <person name="de Jong P."/>
            <person name="Grimwood J."/>
            <person name="Chapman J.A."/>
            <person name="Shapiro H."/>
            <person name="Aerts A."/>
            <person name="Otillar R.P."/>
            <person name="Terry A.Y."/>
            <person name="Boore J.L."/>
            <person name="Grigoriev I.V."/>
            <person name="Lindberg D.R."/>
            <person name="Seaver E.C."/>
            <person name="Weisblat D.A."/>
            <person name="Putnam N.H."/>
            <person name="Rokhsar D.S."/>
        </authorList>
    </citation>
    <scope>NUCLEOTIDE SEQUENCE</scope>
    <source>
        <strain evidence="8 10">I ESC-2004</strain>
    </source>
</reference>
<dbReference type="SUPFAM" id="SSF48670">
    <property type="entry name" value="Transducin (heterotrimeric G protein), gamma chain"/>
    <property type="match status" value="1"/>
</dbReference>
<dbReference type="PROSITE" id="PS50058">
    <property type="entry name" value="G_PROTEIN_GAMMA"/>
    <property type="match status" value="1"/>
</dbReference>
<evidence type="ECO:0000313" key="9">
    <source>
        <dbReference type="EnsemblMetazoa" id="CapteP227306"/>
    </source>
</evidence>
<reference evidence="10" key="1">
    <citation type="submission" date="2012-12" db="EMBL/GenBank/DDBJ databases">
        <authorList>
            <person name="Hellsten U."/>
            <person name="Grimwood J."/>
            <person name="Chapman J.A."/>
            <person name="Shapiro H."/>
            <person name="Aerts A."/>
            <person name="Otillar R.P."/>
            <person name="Terry A.Y."/>
            <person name="Boore J.L."/>
            <person name="Simakov O."/>
            <person name="Marletaz F."/>
            <person name="Cho S.-J."/>
            <person name="Edsinger-Gonzales E."/>
            <person name="Havlak P."/>
            <person name="Kuo D.-H."/>
            <person name="Larsson T."/>
            <person name="Lv J."/>
            <person name="Arendt D."/>
            <person name="Savage R."/>
            <person name="Osoegawa K."/>
            <person name="de Jong P."/>
            <person name="Lindberg D.R."/>
            <person name="Seaver E.C."/>
            <person name="Weisblat D.A."/>
            <person name="Putnam N.H."/>
            <person name="Grigoriev I.V."/>
            <person name="Rokhsar D.S."/>
        </authorList>
    </citation>
    <scope>NUCLEOTIDE SEQUENCE</scope>
    <source>
        <strain evidence="10">I ESC-2004</strain>
    </source>
</reference>
<accession>R7UGG7</accession>
<sequence>MPYVLSENAYEAKRVKLVEEVEQRRVHLDMERCMLSKTLQEMFAYCAQHAPQDPLIFPAKENPYKEKSGCVPHPHPPQTSALLSSFSLIRSHVEHRPAEAPRGAAPRGAQRAADAVVPQPQGPDQLHGAEQGRRPADRRHRQEGEPVPGEELLLHPLSMPLPRISSSSFSPPLFPSSPLMALNQC</sequence>
<gene>
    <name evidence="8" type="ORF">CAPTEDRAFT_227306</name>
</gene>
<dbReference type="EMBL" id="AMQN01007891">
    <property type="status" value="NOT_ANNOTATED_CDS"/>
    <property type="molecule type" value="Genomic_DNA"/>
</dbReference>
<dbReference type="SMART" id="SM01224">
    <property type="entry name" value="G_gamma"/>
    <property type="match status" value="1"/>
</dbReference>
<protein>
    <recommendedName>
        <fullName evidence="7">G protein gamma domain-containing protein</fullName>
    </recommendedName>
</protein>
<dbReference type="OrthoDB" id="6264244at2759"/>
<dbReference type="Gene3D" id="4.10.260.10">
    <property type="entry name" value="Transducin (heterotrimeric G protein), gamma chain"/>
    <property type="match status" value="1"/>
</dbReference>
<dbReference type="InterPro" id="IPR001770">
    <property type="entry name" value="G-protein_gamma"/>
</dbReference>
<evidence type="ECO:0000256" key="5">
    <source>
        <dbReference type="ARBA" id="ARBA00023224"/>
    </source>
</evidence>
<dbReference type="EMBL" id="KB301649">
    <property type="protein sequence ID" value="ELU05320.1"/>
    <property type="molecule type" value="Genomic_DNA"/>
</dbReference>
<evidence type="ECO:0000259" key="7">
    <source>
        <dbReference type="PROSITE" id="PS50058"/>
    </source>
</evidence>
<dbReference type="GO" id="GO:0005834">
    <property type="term" value="C:heterotrimeric G-protein complex"/>
    <property type="evidence" value="ECO:0007669"/>
    <property type="project" value="InterPro"/>
</dbReference>
<keyword evidence="3" id="KW-1003">Cell membrane</keyword>
<evidence type="ECO:0000313" key="8">
    <source>
        <dbReference type="EMBL" id="ELU05320.1"/>
    </source>
</evidence>
<feature type="compositionally biased region" description="Basic and acidic residues" evidence="6">
    <location>
        <begin position="130"/>
        <end position="144"/>
    </location>
</feature>
<dbReference type="CDD" id="cd00068">
    <property type="entry name" value="GGL"/>
    <property type="match status" value="1"/>
</dbReference>
<reference evidence="9" key="3">
    <citation type="submission" date="2015-06" db="UniProtKB">
        <authorList>
            <consortium name="EnsemblMetazoa"/>
        </authorList>
    </citation>
    <scope>IDENTIFICATION</scope>
</reference>
<dbReference type="STRING" id="283909.R7UGG7"/>
<organism evidence="8">
    <name type="scientific">Capitella teleta</name>
    <name type="common">Polychaete worm</name>
    <dbReference type="NCBI Taxonomy" id="283909"/>
    <lineage>
        <taxon>Eukaryota</taxon>
        <taxon>Metazoa</taxon>
        <taxon>Spiralia</taxon>
        <taxon>Lophotrochozoa</taxon>
        <taxon>Annelida</taxon>
        <taxon>Polychaeta</taxon>
        <taxon>Sedentaria</taxon>
        <taxon>Scolecida</taxon>
        <taxon>Capitellidae</taxon>
        <taxon>Capitella</taxon>
    </lineage>
</organism>
<evidence type="ECO:0000256" key="2">
    <source>
        <dbReference type="ARBA" id="ARBA00007431"/>
    </source>
</evidence>
<dbReference type="InterPro" id="IPR015898">
    <property type="entry name" value="G-protein_gamma-like_dom"/>
</dbReference>
<evidence type="ECO:0000256" key="1">
    <source>
        <dbReference type="ARBA" id="ARBA00004236"/>
    </source>
</evidence>
<dbReference type="AlphaFoldDB" id="R7UGG7"/>
<dbReference type="GO" id="GO:0007186">
    <property type="term" value="P:G protein-coupled receptor signaling pathway"/>
    <property type="evidence" value="ECO:0007669"/>
    <property type="project" value="InterPro"/>
</dbReference>
<feature type="domain" description="G protein gamma" evidence="7">
    <location>
        <begin position="17"/>
        <end position="73"/>
    </location>
</feature>
<dbReference type="EnsemblMetazoa" id="CapteT227306">
    <property type="protein sequence ID" value="CapteP227306"/>
    <property type="gene ID" value="CapteG227306"/>
</dbReference>
<feature type="compositionally biased region" description="Low complexity" evidence="6">
    <location>
        <begin position="100"/>
        <end position="115"/>
    </location>
</feature>
<evidence type="ECO:0000313" key="10">
    <source>
        <dbReference type="Proteomes" id="UP000014760"/>
    </source>
</evidence>
<evidence type="ECO:0000256" key="6">
    <source>
        <dbReference type="SAM" id="MobiDB-lite"/>
    </source>
</evidence>
<evidence type="ECO:0000256" key="3">
    <source>
        <dbReference type="ARBA" id="ARBA00022475"/>
    </source>
</evidence>
<dbReference type="HOGENOM" id="CLU_1462664_0_0_1"/>
<dbReference type="InterPro" id="IPR036284">
    <property type="entry name" value="GGL_sf"/>
</dbReference>
<evidence type="ECO:0000256" key="4">
    <source>
        <dbReference type="ARBA" id="ARBA00023136"/>
    </source>
</evidence>
<feature type="region of interest" description="Disordered" evidence="6">
    <location>
        <begin position="92"/>
        <end position="153"/>
    </location>
</feature>
<keyword evidence="10" id="KW-1185">Reference proteome</keyword>